<dbReference type="GO" id="GO:0003724">
    <property type="term" value="F:RNA helicase activity"/>
    <property type="evidence" value="ECO:0007669"/>
    <property type="project" value="UniProtKB-EC"/>
</dbReference>
<name>A0A6P6RVE7_9EIME</name>
<dbReference type="Pfam" id="PF00270">
    <property type="entry name" value="DEAD"/>
    <property type="match status" value="1"/>
</dbReference>
<keyword evidence="4 8" id="KW-0067">ATP-binding</keyword>
<evidence type="ECO:0000256" key="4">
    <source>
        <dbReference type="ARBA" id="ARBA00022840"/>
    </source>
</evidence>
<dbReference type="GeneID" id="34617652"/>
<evidence type="ECO:0000256" key="8">
    <source>
        <dbReference type="RuleBase" id="RU000492"/>
    </source>
</evidence>
<accession>A0A6P6RVE7</accession>
<evidence type="ECO:0000256" key="7">
    <source>
        <dbReference type="ARBA" id="ARBA00047984"/>
    </source>
</evidence>
<dbReference type="OrthoDB" id="354301at2759"/>
<gene>
    <name evidence="14" type="primary">LOC34617652</name>
</gene>
<evidence type="ECO:0000313" key="13">
    <source>
        <dbReference type="Proteomes" id="UP000515125"/>
    </source>
</evidence>
<dbReference type="EC" id="3.6.4.13" evidence="9"/>
<comment type="catalytic activity">
    <reaction evidence="7 9">
        <text>ATP + H2O = ADP + phosphate + H(+)</text>
        <dbReference type="Rhea" id="RHEA:13065"/>
        <dbReference type="ChEBI" id="CHEBI:15377"/>
        <dbReference type="ChEBI" id="CHEBI:15378"/>
        <dbReference type="ChEBI" id="CHEBI:30616"/>
        <dbReference type="ChEBI" id="CHEBI:43474"/>
        <dbReference type="ChEBI" id="CHEBI:456216"/>
        <dbReference type="EC" id="3.6.4.13"/>
    </reaction>
</comment>
<keyword evidence="3 8" id="KW-0347">Helicase</keyword>
<dbReference type="GO" id="GO:0016787">
    <property type="term" value="F:hydrolase activity"/>
    <property type="evidence" value="ECO:0007669"/>
    <property type="project" value="UniProtKB-KW"/>
</dbReference>
<dbReference type="PROSITE" id="PS51192">
    <property type="entry name" value="HELICASE_ATP_BIND_1"/>
    <property type="match status" value="1"/>
</dbReference>
<feature type="region of interest" description="Disordered" evidence="10">
    <location>
        <begin position="1"/>
        <end position="41"/>
    </location>
</feature>
<dbReference type="PROSITE" id="PS00039">
    <property type="entry name" value="DEAD_ATP_HELICASE"/>
    <property type="match status" value="1"/>
</dbReference>
<reference evidence="14" key="1">
    <citation type="submission" date="2025-08" db="UniProtKB">
        <authorList>
            <consortium name="RefSeq"/>
        </authorList>
    </citation>
    <scope>IDENTIFICATION</scope>
</reference>
<dbReference type="SUPFAM" id="SSF52540">
    <property type="entry name" value="P-loop containing nucleoside triphosphate hydrolases"/>
    <property type="match status" value="1"/>
</dbReference>
<organism evidence="13 14">
    <name type="scientific">Cyclospora cayetanensis</name>
    <dbReference type="NCBI Taxonomy" id="88456"/>
    <lineage>
        <taxon>Eukaryota</taxon>
        <taxon>Sar</taxon>
        <taxon>Alveolata</taxon>
        <taxon>Apicomplexa</taxon>
        <taxon>Conoidasida</taxon>
        <taxon>Coccidia</taxon>
        <taxon>Eucoccidiorida</taxon>
        <taxon>Eimeriorina</taxon>
        <taxon>Eimeriidae</taxon>
        <taxon>Cyclospora</taxon>
    </lineage>
</organism>
<dbReference type="InterPro" id="IPR027417">
    <property type="entry name" value="P-loop_NTPase"/>
</dbReference>
<feature type="region of interest" description="Disordered" evidence="10">
    <location>
        <begin position="593"/>
        <end position="633"/>
    </location>
</feature>
<sequence>MIPEKANLGIKKRKIKAEDASLPAEGDPTATHKAKARRAAQEIAVKGDEAIKESGVPIAVDAQGPPEEGTTSALSSLEPHNDSSTPPGRERPYGPHSRELYCIAGCYKALYFLCCSRCNIKRRIFASSLSNLFSVCPGPSGGFFSDVLFESLDICDPVKRALGEMKMERLTEIQAKAIPRLLEGKDVLGAAKTGSGKTLAFLVPAMELLYQVKFLPRNGTGVLVISPTRELSLQIYDVAVELAKYLPQTLGLVMGGANRKNEAEKLCKGVNVLVATPGRLLDHMQNTKGFVYKNLLSLVIDEADRILEIGFEEELNAILALLPKTRQTCLFSATQTAKVADLARLSLKKPVFLQVQNSVATVSGLQQGYVICPAEQRFLLLFTFLKKNRDKKVMVFFSSCMSVRFHDELFNYIDLQTTCIHGKKKQGARMSTYYEFCEAEKGILLCTDVAARGLDIPKVDWIVQVDPPDDPREYIHRVGRTARGAGGKGKALMFLMPEEIGFLRYLRQAGVPLNEYSFPSSKLANVQTQLERLIEKNYYLHKSSRDAYRSYLHAYASHGLKDIFNVYNLDLQRVARAFGFSVPPKVELNLKAKGRGSNNLEKKNKRFGGSGHRFSAANPYGVRDPNDTRQFCH</sequence>
<dbReference type="SMART" id="SM00490">
    <property type="entry name" value="HELICc"/>
    <property type="match status" value="1"/>
</dbReference>
<evidence type="ECO:0000313" key="14">
    <source>
        <dbReference type="RefSeq" id="XP_026191828.1"/>
    </source>
</evidence>
<dbReference type="GO" id="GO:0003723">
    <property type="term" value="F:RNA binding"/>
    <property type="evidence" value="ECO:0007669"/>
    <property type="project" value="UniProtKB-UniRule"/>
</dbReference>
<evidence type="ECO:0000256" key="6">
    <source>
        <dbReference type="ARBA" id="ARBA00024357"/>
    </source>
</evidence>
<dbReference type="Pfam" id="PF00271">
    <property type="entry name" value="Helicase_C"/>
    <property type="match status" value="1"/>
</dbReference>
<keyword evidence="5 9" id="KW-0694">RNA-binding</keyword>
<dbReference type="CDD" id="cd17942">
    <property type="entry name" value="DEADc_DDX18"/>
    <property type="match status" value="1"/>
</dbReference>
<dbReference type="SMART" id="SM00487">
    <property type="entry name" value="DEXDc"/>
    <property type="match status" value="1"/>
</dbReference>
<feature type="domain" description="Helicase C-terminal" evidence="12">
    <location>
        <begin position="364"/>
        <end position="534"/>
    </location>
</feature>
<feature type="domain" description="Helicase ATP-binding" evidence="11">
    <location>
        <begin position="178"/>
        <end position="353"/>
    </location>
</feature>
<dbReference type="Gene3D" id="3.40.50.300">
    <property type="entry name" value="P-loop containing nucleotide triphosphate hydrolases"/>
    <property type="match status" value="2"/>
</dbReference>
<evidence type="ECO:0000256" key="3">
    <source>
        <dbReference type="ARBA" id="ARBA00022806"/>
    </source>
</evidence>
<evidence type="ECO:0000256" key="10">
    <source>
        <dbReference type="SAM" id="MobiDB-lite"/>
    </source>
</evidence>
<dbReference type="Pfam" id="PF13959">
    <property type="entry name" value="CTE_SPB4"/>
    <property type="match status" value="1"/>
</dbReference>
<evidence type="ECO:0000256" key="5">
    <source>
        <dbReference type="ARBA" id="ARBA00022884"/>
    </source>
</evidence>
<dbReference type="InterPro" id="IPR044773">
    <property type="entry name" value="DDX18/Has1_DEADc"/>
</dbReference>
<dbReference type="GO" id="GO:0005524">
    <property type="term" value="F:ATP binding"/>
    <property type="evidence" value="ECO:0007669"/>
    <property type="project" value="UniProtKB-UniRule"/>
</dbReference>
<comment type="function">
    <text evidence="9">RNA helicase.</text>
</comment>
<dbReference type="FunFam" id="3.40.50.300:FF:000379">
    <property type="entry name" value="RNA helicase"/>
    <property type="match status" value="1"/>
</dbReference>
<dbReference type="InterPro" id="IPR014001">
    <property type="entry name" value="Helicase_ATP-bd"/>
</dbReference>
<dbReference type="AlphaFoldDB" id="A0A6P6RVE7"/>
<dbReference type="RefSeq" id="XP_026191828.1">
    <property type="nucleotide sequence ID" value="XM_026336043.1"/>
</dbReference>
<evidence type="ECO:0000259" key="11">
    <source>
        <dbReference type="PROSITE" id="PS51192"/>
    </source>
</evidence>
<dbReference type="InterPro" id="IPR011545">
    <property type="entry name" value="DEAD/DEAH_box_helicase_dom"/>
</dbReference>
<keyword evidence="13" id="KW-1185">Reference proteome</keyword>
<keyword evidence="2 8" id="KW-0378">Hydrolase</keyword>
<protein>
    <recommendedName>
        <fullName evidence="9">ATP-dependent RNA helicase</fullName>
        <ecNumber evidence="9">3.6.4.13</ecNumber>
    </recommendedName>
</protein>
<dbReference type="InterPro" id="IPR000629">
    <property type="entry name" value="RNA-helicase_DEAD-box_CS"/>
</dbReference>
<dbReference type="PROSITE" id="PS51194">
    <property type="entry name" value="HELICASE_CTER"/>
    <property type="match status" value="1"/>
</dbReference>
<evidence type="ECO:0000259" key="12">
    <source>
        <dbReference type="PROSITE" id="PS51194"/>
    </source>
</evidence>
<keyword evidence="1 8" id="KW-0547">Nucleotide-binding</keyword>
<feature type="region of interest" description="Disordered" evidence="10">
    <location>
        <begin position="54"/>
        <end position="93"/>
    </location>
</feature>
<proteinExistence type="inferred from homology"/>
<dbReference type="CDD" id="cd18787">
    <property type="entry name" value="SF2_C_DEAD"/>
    <property type="match status" value="1"/>
</dbReference>
<dbReference type="InterPro" id="IPR025313">
    <property type="entry name" value="SPB4-like_CTE"/>
</dbReference>
<dbReference type="PANTHER" id="PTHR24031">
    <property type="entry name" value="RNA HELICASE"/>
    <property type="match status" value="1"/>
</dbReference>
<dbReference type="InterPro" id="IPR001650">
    <property type="entry name" value="Helicase_C-like"/>
</dbReference>
<dbReference type="SMART" id="SM01178">
    <property type="entry name" value="DUF4217"/>
    <property type="match status" value="1"/>
</dbReference>
<evidence type="ECO:0000256" key="2">
    <source>
        <dbReference type="ARBA" id="ARBA00022801"/>
    </source>
</evidence>
<evidence type="ECO:0000256" key="1">
    <source>
        <dbReference type="ARBA" id="ARBA00022741"/>
    </source>
</evidence>
<evidence type="ECO:0000256" key="9">
    <source>
        <dbReference type="RuleBase" id="RU365068"/>
    </source>
</evidence>
<comment type="domain">
    <text evidence="9">The Q motif is unique to and characteristic of the DEAD box family of RNA helicases and controls ATP binding and hydrolysis.</text>
</comment>
<dbReference type="Proteomes" id="UP000515125">
    <property type="component" value="Unplaced"/>
</dbReference>
<comment type="similarity">
    <text evidence="6">Belongs to the DEAD box helicase family. DDX18/HAS1 subfamily.</text>
</comment>